<evidence type="ECO:0000313" key="4">
    <source>
        <dbReference type="EMBL" id="NMQ05330.1"/>
    </source>
</evidence>
<evidence type="ECO:0000313" key="5">
    <source>
        <dbReference type="Proteomes" id="UP000886469"/>
    </source>
</evidence>
<keyword evidence="2" id="KW-0732">Signal</keyword>
<reference evidence="4" key="1">
    <citation type="submission" date="2019-03" db="EMBL/GenBank/DDBJ databases">
        <title>Metabolic reconstructions from genomes of highly enriched 'Candidatus Accumulibacter' and 'Candidatus Competibacter' bioreactor populations.</title>
        <authorList>
            <person name="Annavajhala M.K."/>
            <person name="Welles L."/>
            <person name="Abbas B."/>
            <person name="Sorokin D."/>
            <person name="Park H."/>
            <person name="Van Loosdrecht M."/>
            <person name="Chandran K."/>
        </authorList>
    </citation>
    <scope>NUCLEOTIDE SEQUENCE</scope>
    <source>
        <strain evidence="4">SBR_L</strain>
    </source>
</reference>
<evidence type="ECO:0000256" key="2">
    <source>
        <dbReference type="SAM" id="SignalP"/>
    </source>
</evidence>
<feature type="chain" id="PRO_5045461167" evidence="2">
    <location>
        <begin position="32"/>
        <end position="178"/>
    </location>
</feature>
<organism evidence="4 5">
    <name type="scientific">Candidatus Accumulibacter contiguus</name>
    <dbReference type="NCBI Taxonomy" id="2954381"/>
    <lineage>
        <taxon>Bacteria</taxon>
        <taxon>Pseudomonadati</taxon>
        <taxon>Pseudomonadota</taxon>
        <taxon>Betaproteobacteria</taxon>
        <taxon>Candidatus Accumulibacter</taxon>
    </lineage>
</organism>
<accession>A0ABX1T6P8</accession>
<dbReference type="InterPro" id="IPR013766">
    <property type="entry name" value="Thioredoxin_domain"/>
</dbReference>
<dbReference type="PANTHER" id="PTHR42852:SF17">
    <property type="entry name" value="THIOREDOXIN-LIKE PROTEIN HI_1115"/>
    <property type="match status" value="1"/>
</dbReference>
<keyword evidence="5" id="KW-1185">Reference proteome</keyword>
<dbReference type="InterPro" id="IPR017937">
    <property type="entry name" value="Thioredoxin_CS"/>
</dbReference>
<evidence type="ECO:0000259" key="3">
    <source>
        <dbReference type="PROSITE" id="PS51352"/>
    </source>
</evidence>
<evidence type="ECO:0000256" key="1">
    <source>
        <dbReference type="ARBA" id="ARBA00023284"/>
    </source>
</evidence>
<dbReference type="SUPFAM" id="SSF52833">
    <property type="entry name" value="Thioredoxin-like"/>
    <property type="match status" value="1"/>
</dbReference>
<dbReference type="Gene3D" id="3.40.30.10">
    <property type="entry name" value="Glutaredoxin"/>
    <property type="match status" value="1"/>
</dbReference>
<dbReference type="CDD" id="cd02966">
    <property type="entry name" value="TlpA_like_family"/>
    <property type="match status" value="1"/>
</dbReference>
<protein>
    <submittedName>
        <fullName evidence="4">Redoxin domain-containing protein</fullName>
    </submittedName>
</protein>
<feature type="domain" description="Thioredoxin" evidence="3">
    <location>
        <begin position="36"/>
        <end position="178"/>
    </location>
</feature>
<dbReference type="InterPro" id="IPR050553">
    <property type="entry name" value="Thioredoxin_ResA/DsbE_sf"/>
</dbReference>
<dbReference type="PROSITE" id="PS00194">
    <property type="entry name" value="THIOREDOXIN_1"/>
    <property type="match status" value="1"/>
</dbReference>
<dbReference type="Pfam" id="PF00578">
    <property type="entry name" value="AhpC-TSA"/>
    <property type="match status" value="1"/>
</dbReference>
<dbReference type="InterPro" id="IPR000866">
    <property type="entry name" value="AhpC/TSA"/>
</dbReference>
<name>A0ABX1T6P8_9PROT</name>
<gene>
    <name evidence="4" type="ORF">E4Q08_08615</name>
</gene>
<dbReference type="InterPro" id="IPR036249">
    <property type="entry name" value="Thioredoxin-like_sf"/>
</dbReference>
<sequence length="178" mass="20152">MKTNTHAPNRRLSIRRFVAILLLACPPWAYQALVHAHALAQVAARPLPIPADTPLHALLASHRGQPVLINFWASWCEPCRQEMPSLQRLADRWRARGLAVITVAVADQRQQVDTFLSENALQLVVIDDREQFISRAWGARMLPSSLIIDRRHRIRLRGQGAIDWDSPAIDKTLQALLK</sequence>
<dbReference type="EMBL" id="SPMX01000018">
    <property type="protein sequence ID" value="NMQ05330.1"/>
    <property type="molecule type" value="Genomic_DNA"/>
</dbReference>
<dbReference type="Proteomes" id="UP000886469">
    <property type="component" value="Unassembled WGS sequence"/>
</dbReference>
<proteinExistence type="predicted"/>
<feature type="signal peptide" evidence="2">
    <location>
        <begin position="1"/>
        <end position="31"/>
    </location>
</feature>
<dbReference type="PROSITE" id="PS51352">
    <property type="entry name" value="THIOREDOXIN_2"/>
    <property type="match status" value="1"/>
</dbReference>
<dbReference type="PANTHER" id="PTHR42852">
    <property type="entry name" value="THIOL:DISULFIDE INTERCHANGE PROTEIN DSBE"/>
    <property type="match status" value="1"/>
</dbReference>
<keyword evidence="1" id="KW-0676">Redox-active center</keyword>
<comment type="caution">
    <text evidence="4">The sequence shown here is derived from an EMBL/GenBank/DDBJ whole genome shotgun (WGS) entry which is preliminary data.</text>
</comment>